<dbReference type="SUPFAM" id="SSF90123">
    <property type="entry name" value="ABC transporter transmembrane region"/>
    <property type="match status" value="1"/>
</dbReference>
<feature type="domain" description="ABC transmembrane type-1" evidence="10">
    <location>
        <begin position="165"/>
        <end position="444"/>
    </location>
</feature>
<dbReference type="InterPro" id="IPR027417">
    <property type="entry name" value="P-loop_NTPase"/>
</dbReference>
<organism evidence="11 12">
    <name type="scientific">Achromobacter ruhlandii</name>
    <dbReference type="NCBI Taxonomy" id="72557"/>
    <lineage>
        <taxon>Bacteria</taxon>
        <taxon>Pseudomonadati</taxon>
        <taxon>Pseudomonadota</taxon>
        <taxon>Betaproteobacteria</taxon>
        <taxon>Burkholderiales</taxon>
        <taxon>Alcaligenaceae</taxon>
        <taxon>Achromobacter</taxon>
    </lineage>
</organism>
<protein>
    <submittedName>
        <fullName evidence="11">Vitamin B12 import ATP-binding protein BtuD</fullName>
    </submittedName>
</protein>
<dbReference type="PANTHER" id="PTHR43394">
    <property type="entry name" value="ATP-DEPENDENT PERMEASE MDL1, MITOCHONDRIAL"/>
    <property type="match status" value="1"/>
</dbReference>
<evidence type="ECO:0000313" key="12">
    <source>
        <dbReference type="Proteomes" id="UP000494122"/>
    </source>
</evidence>
<keyword evidence="6 8" id="KW-1133">Transmembrane helix</keyword>
<dbReference type="GO" id="GO:0016887">
    <property type="term" value="F:ATP hydrolysis activity"/>
    <property type="evidence" value="ECO:0007669"/>
    <property type="project" value="InterPro"/>
</dbReference>
<evidence type="ECO:0000256" key="4">
    <source>
        <dbReference type="ARBA" id="ARBA00022741"/>
    </source>
</evidence>
<evidence type="ECO:0000259" key="9">
    <source>
        <dbReference type="PROSITE" id="PS50893"/>
    </source>
</evidence>
<dbReference type="PANTHER" id="PTHR43394:SF1">
    <property type="entry name" value="ATP-BINDING CASSETTE SUB-FAMILY B MEMBER 10, MITOCHONDRIAL"/>
    <property type="match status" value="1"/>
</dbReference>
<evidence type="ECO:0000256" key="5">
    <source>
        <dbReference type="ARBA" id="ARBA00022840"/>
    </source>
</evidence>
<dbReference type="Pfam" id="PF00005">
    <property type="entry name" value="ABC_tran"/>
    <property type="match status" value="1"/>
</dbReference>
<keyword evidence="2" id="KW-1003">Cell membrane</keyword>
<feature type="transmembrane region" description="Helical" evidence="8">
    <location>
        <begin position="161"/>
        <end position="185"/>
    </location>
</feature>
<dbReference type="Gene3D" id="3.40.50.300">
    <property type="entry name" value="P-loop containing nucleotide triphosphate hydrolases"/>
    <property type="match status" value="1"/>
</dbReference>
<keyword evidence="4" id="KW-0547">Nucleotide-binding</keyword>
<accession>A0A6S7CZI8</accession>
<dbReference type="SMART" id="SM00382">
    <property type="entry name" value="AAA"/>
    <property type="match status" value="1"/>
</dbReference>
<evidence type="ECO:0000256" key="6">
    <source>
        <dbReference type="ARBA" id="ARBA00022989"/>
    </source>
</evidence>
<dbReference type="GO" id="GO:0005886">
    <property type="term" value="C:plasma membrane"/>
    <property type="evidence" value="ECO:0007669"/>
    <property type="project" value="UniProtKB-SubCell"/>
</dbReference>
<comment type="subcellular location">
    <subcellularLocation>
        <location evidence="1">Cell membrane</location>
        <topology evidence="1">Multi-pass membrane protein</topology>
    </subcellularLocation>
</comment>
<dbReference type="InterPro" id="IPR036640">
    <property type="entry name" value="ABC1_TM_sf"/>
</dbReference>
<gene>
    <name evidence="11" type="primary">btuD_11</name>
    <name evidence="11" type="ORF">LMG3328_02683</name>
</gene>
<dbReference type="InterPro" id="IPR003439">
    <property type="entry name" value="ABC_transporter-like_ATP-bd"/>
</dbReference>
<evidence type="ECO:0000256" key="3">
    <source>
        <dbReference type="ARBA" id="ARBA00022692"/>
    </source>
</evidence>
<evidence type="ECO:0000256" key="2">
    <source>
        <dbReference type="ARBA" id="ARBA00022475"/>
    </source>
</evidence>
<dbReference type="PROSITE" id="PS50893">
    <property type="entry name" value="ABC_TRANSPORTER_2"/>
    <property type="match status" value="1"/>
</dbReference>
<dbReference type="InterPro" id="IPR011527">
    <property type="entry name" value="ABC1_TM_dom"/>
</dbReference>
<dbReference type="InterPro" id="IPR039421">
    <property type="entry name" value="Type_1_exporter"/>
</dbReference>
<dbReference type="SUPFAM" id="SSF52540">
    <property type="entry name" value="P-loop containing nucleoside triphosphate hydrolases"/>
    <property type="match status" value="1"/>
</dbReference>
<dbReference type="RefSeq" id="WP_232734911.1">
    <property type="nucleotide sequence ID" value="NZ_CADILE010000007.1"/>
</dbReference>
<evidence type="ECO:0000259" key="10">
    <source>
        <dbReference type="PROSITE" id="PS50929"/>
    </source>
</evidence>
<keyword evidence="5 11" id="KW-0067">ATP-binding</keyword>
<evidence type="ECO:0000256" key="8">
    <source>
        <dbReference type="SAM" id="Phobius"/>
    </source>
</evidence>
<dbReference type="PROSITE" id="PS50929">
    <property type="entry name" value="ABC_TM1F"/>
    <property type="match status" value="1"/>
</dbReference>
<feature type="transmembrane region" description="Helical" evidence="8">
    <location>
        <begin position="300"/>
        <end position="318"/>
    </location>
</feature>
<proteinExistence type="predicted"/>
<dbReference type="GO" id="GO:0005524">
    <property type="term" value="F:ATP binding"/>
    <property type="evidence" value="ECO:0007669"/>
    <property type="project" value="UniProtKB-KW"/>
</dbReference>
<dbReference type="EMBL" id="CADILE010000007">
    <property type="protein sequence ID" value="CAB3869005.1"/>
    <property type="molecule type" value="Genomic_DNA"/>
</dbReference>
<evidence type="ECO:0000256" key="7">
    <source>
        <dbReference type="ARBA" id="ARBA00023136"/>
    </source>
</evidence>
<dbReference type="Pfam" id="PF00664">
    <property type="entry name" value="ABC_membrane"/>
    <property type="match status" value="1"/>
</dbReference>
<feature type="domain" description="ABC transporter" evidence="9">
    <location>
        <begin position="478"/>
        <end position="713"/>
    </location>
</feature>
<dbReference type="AlphaFoldDB" id="A0A6S7CZI8"/>
<keyword evidence="3 8" id="KW-0812">Transmembrane</keyword>
<sequence length="726" mass="77478">MTRPAQVKTALDSLAWAVSRLAAMQGTALDPMRLRSGLRLCEAAPLALGQLELLCRHLGVDAPQLLAAPDPAHLPLLCHLPGDRWGIVMELAPGGDWAVDCGADTVMVAGPALADRCMRLRLADALAGAEAAHVHAGPAGNAAAATFGARRNAAIRPHRGALVEACLGSIMIGLLALATSMFSMQVYDRVIPTRGEYTLFVLACGVLVSVLIELAVKIARARVMDHVVVGVDGMLSRDIFHRLMQVRIDQMPASVGSLAAQIRGYEQVRAFYTASSLFALVDLPMALVFIAIVMALATPLVGLVLLVFALAALIIGLSSQRRVARQAKEGAGYANLKTGLLVEAVEGAETIKAGAGGWRFLSRWLEVSAQTIVNDLKLRHLSENVGYLGASVQQLSYACLIVAGALAVMHGEMTTGALIACSILSGRILTPILQVPGLLVQRAHARAAEEGLERLYQLQTDNHGVRRPLVPDRLEGRFLLEDVSFAYGDNPPALRVPRLLIKPGERIAVIGPIGSGKSTLLRLLTGMYVPQSGRVLLDDLDLSHISRQVLSRRIGYLQQDHRLFQGSLRENLLIGLPDPGDEEILRAMRRTGMDRIVAAHPKGLERPIVEGGRGLSGGQRQLVAFTRLLLCKPGIILLDEPTASMDDDQERRCLGVLAEEAQAGATLVMVTHKPTVLSLADRIVVMVGHGIVKDGPREAVLAELGVRRQGEPRVTAVAPGIAGGAS</sequence>
<dbReference type="InterPro" id="IPR003593">
    <property type="entry name" value="AAA+_ATPase"/>
</dbReference>
<reference evidence="11 12" key="1">
    <citation type="submission" date="2020-04" db="EMBL/GenBank/DDBJ databases">
        <authorList>
            <person name="De Canck E."/>
        </authorList>
    </citation>
    <scope>NUCLEOTIDE SEQUENCE [LARGE SCALE GENOMIC DNA]</scope>
    <source>
        <strain evidence="11 12">LMG 3328</strain>
    </source>
</reference>
<evidence type="ECO:0000256" key="1">
    <source>
        <dbReference type="ARBA" id="ARBA00004651"/>
    </source>
</evidence>
<feature type="transmembrane region" description="Helical" evidence="8">
    <location>
        <begin position="197"/>
        <end position="216"/>
    </location>
</feature>
<name>A0A6S7CZI8_9BURK</name>
<feature type="transmembrane region" description="Helical" evidence="8">
    <location>
        <begin position="270"/>
        <end position="294"/>
    </location>
</feature>
<evidence type="ECO:0000313" key="11">
    <source>
        <dbReference type="EMBL" id="CAB3869005.1"/>
    </source>
</evidence>
<dbReference type="GO" id="GO:0015421">
    <property type="term" value="F:ABC-type oligopeptide transporter activity"/>
    <property type="evidence" value="ECO:0007669"/>
    <property type="project" value="TreeGrafter"/>
</dbReference>
<dbReference type="Gene3D" id="1.20.1560.10">
    <property type="entry name" value="ABC transporter type 1, transmembrane domain"/>
    <property type="match status" value="1"/>
</dbReference>
<keyword evidence="7 8" id="KW-0472">Membrane</keyword>
<dbReference type="Proteomes" id="UP000494122">
    <property type="component" value="Unassembled WGS sequence"/>
</dbReference>